<dbReference type="Gene3D" id="3.40.50.150">
    <property type="entry name" value="Vaccinia Virus protein VP39"/>
    <property type="match status" value="1"/>
</dbReference>
<gene>
    <name evidence="1" type="ORF">K470DRAFT_264772</name>
</gene>
<dbReference type="GO" id="GO:0008757">
    <property type="term" value="F:S-adenosylmethionine-dependent methyltransferase activity"/>
    <property type="evidence" value="ECO:0007669"/>
    <property type="project" value="UniProtKB-ARBA"/>
</dbReference>
<evidence type="ECO:0000313" key="2">
    <source>
        <dbReference type="Proteomes" id="UP000799421"/>
    </source>
</evidence>
<keyword evidence="2" id="KW-1185">Reference proteome</keyword>
<name>A0A6A7BZI1_9PEZI</name>
<dbReference type="PANTHER" id="PTHR14614">
    <property type="entry name" value="HEPATOCELLULAR CARCINOMA-ASSOCIATED ANTIGEN"/>
    <property type="match status" value="1"/>
</dbReference>
<protein>
    <submittedName>
        <fullName evidence="1">Uncharacterized protein</fullName>
    </submittedName>
</protein>
<dbReference type="AlphaFoldDB" id="A0A6A7BZI1"/>
<organism evidence="1 2">
    <name type="scientific">Piedraia hortae CBS 480.64</name>
    <dbReference type="NCBI Taxonomy" id="1314780"/>
    <lineage>
        <taxon>Eukaryota</taxon>
        <taxon>Fungi</taxon>
        <taxon>Dikarya</taxon>
        <taxon>Ascomycota</taxon>
        <taxon>Pezizomycotina</taxon>
        <taxon>Dothideomycetes</taxon>
        <taxon>Dothideomycetidae</taxon>
        <taxon>Capnodiales</taxon>
        <taxon>Piedraiaceae</taxon>
        <taxon>Piedraia</taxon>
    </lineage>
</organism>
<dbReference type="Pfam" id="PF10294">
    <property type="entry name" value="Methyltransf_16"/>
    <property type="match status" value="1"/>
</dbReference>
<dbReference type="SUPFAM" id="SSF53335">
    <property type="entry name" value="S-adenosyl-L-methionine-dependent methyltransferases"/>
    <property type="match status" value="1"/>
</dbReference>
<evidence type="ECO:0000313" key="1">
    <source>
        <dbReference type="EMBL" id="KAF2860129.1"/>
    </source>
</evidence>
<dbReference type="Proteomes" id="UP000799421">
    <property type="component" value="Unassembled WGS sequence"/>
</dbReference>
<dbReference type="InterPro" id="IPR019410">
    <property type="entry name" value="Methyltransf_16"/>
</dbReference>
<sequence length="235" mass="26085">MSSRTRLTFAVALDDSGRTVDLHISDPSRIAADNLALATWGSSQVLANTLHRLHVDNAKTILELGAGTGIVGMTAAAVWHSKNVILTDLEPILPNIAASIKLNEQTLAEHGGAVEFGLLDWYDPSTLILGASQNKVSLLDVGVILAADTVYSEEHPQLLVNVVSQRLQKSSAARFVMCYPLRIGYLDHIRDLWQRLEEAGLECCEEGREQLDKSWDDDTPYEWCVWQWQHLKVEL</sequence>
<dbReference type="GO" id="GO:0005829">
    <property type="term" value="C:cytosol"/>
    <property type="evidence" value="ECO:0007669"/>
    <property type="project" value="TreeGrafter"/>
</dbReference>
<dbReference type="OrthoDB" id="433955at2759"/>
<proteinExistence type="predicted"/>
<accession>A0A6A7BZI1</accession>
<dbReference type="PANTHER" id="PTHR14614:SF156">
    <property type="entry name" value="PROTEIN-LYSINE N-METHYLTRANSFERASE EFM2"/>
    <property type="match status" value="1"/>
</dbReference>
<dbReference type="InterPro" id="IPR029063">
    <property type="entry name" value="SAM-dependent_MTases_sf"/>
</dbReference>
<dbReference type="EMBL" id="MU005985">
    <property type="protein sequence ID" value="KAF2860129.1"/>
    <property type="molecule type" value="Genomic_DNA"/>
</dbReference>
<reference evidence="1" key="1">
    <citation type="journal article" date="2020" name="Stud. Mycol.">
        <title>101 Dothideomycetes genomes: a test case for predicting lifestyles and emergence of pathogens.</title>
        <authorList>
            <person name="Haridas S."/>
            <person name="Albert R."/>
            <person name="Binder M."/>
            <person name="Bloem J."/>
            <person name="Labutti K."/>
            <person name="Salamov A."/>
            <person name="Andreopoulos B."/>
            <person name="Baker S."/>
            <person name="Barry K."/>
            <person name="Bills G."/>
            <person name="Bluhm B."/>
            <person name="Cannon C."/>
            <person name="Castanera R."/>
            <person name="Culley D."/>
            <person name="Daum C."/>
            <person name="Ezra D."/>
            <person name="Gonzalez J."/>
            <person name="Henrissat B."/>
            <person name="Kuo A."/>
            <person name="Liang C."/>
            <person name="Lipzen A."/>
            <person name="Lutzoni F."/>
            <person name="Magnuson J."/>
            <person name="Mondo S."/>
            <person name="Nolan M."/>
            <person name="Ohm R."/>
            <person name="Pangilinan J."/>
            <person name="Park H.-J."/>
            <person name="Ramirez L."/>
            <person name="Alfaro M."/>
            <person name="Sun H."/>
            <person name="Tritt A."/>
            <person name="Yoshinaga Y."/>
            <person name="Zwiers L.-H."/>
            <person name="Turgeon B."/>
            <person name="Goodwin S."/>
            <person name="Spatafora J."/>
            <person name="Crous P."/>
            <person name="Grigoriev I."/>
        </authorList>
    </citation>
    <scope>NUCLEOTIDE SEQUENCE</scope>
    <source>
        <strain evidence="1">CBS 480.64</strain>
    </source>
</reference>